<sequence>MKTKIIIMLILGLVSVSTIQAQKQRDDFKIQVDGLGCPFCAYGLEKKFKEFKGIKNVAIDIETGDFTFTFPSDKKLTLLQVKTQVEEAGYTPVTIKITRANGEIEVSEKEKE</sequence>
<keyword evidence="4" id="KW-1185">Reference proteome</keyword>
<dbReference type="Proteomes" id="UP000778797">
    <property type="component" value="Unassembled WGS sequence"/>
</dbReference>
<evidence type="ECO:0000259" key="2">
    <source>
        <dbReference type="PROSITE" id="PS50846"/>
    </source>
</evidence>
<protein>
    <submittedName>
        <fullName evidence="3">Heavy-metal-associated domain-containing protein</fullName>
    </submittedName>
</protein>
<evidence type="ECO:0000256" key="1">
    <source>
        <dbReference type="SAM" id="SignalP"/>
    </source>
</evidence>
<proteinExistence type="predicted"/>
<dbReference type="SUPFAM" id="SSF55008">
    <property type="entry name" value="HMA, heavy metal-associated domain"/>
    <property type="match status" value="1"/>
</dbReference>
<dbReference type="EMBL" id="JAFMPT010000005">
    <property type="protein sequence ID" value="MCC1483994.1"/>
    <property type="molecule type" value="Genomic_DNA"/>
</dbReference>
<reference evidence="3" key="1">
    <citation type="submission" date="2021-03" db="EMBL/GenBank/DDBJ databases">
        <authorList>
            <person name="Ping X."/>
        </authorList>
    </citation>
    <scope>NUCLEOTIDE SEQUENCE</scope>
    <source>
        <strain evidence="3">E313</strain>
    </source>
</reference>
<comment type="caution">
    <text evidence="3">The sequence shown here is derived from an EMBL/GenBank/DDBJ whole genome shotgun (WGS) entry which is preliminary data.</text>
</comment>
<dbReference type="CDD" id="cd00371">
    <property type="entry name" value="HMA"/>
    <property type="match status" value="1"/>
</dbReference>
<feature type="signal peptide" evidence="1">
    <location>
        <begin position="1"/>
        <end position="21"/>
    </location>
</feature>
<evidence type="ECO:0000313" key="4">
    <source>
        <dbReference type="Proteomes" id="UP000778797"/>
    </source>
</evidence>
<organism evidence="3 4">
    <name type="scientific">Winogradskyella immobilis</name>
    <dbReference type="NCBI Taxonomy" id="2816852"/>
    <lineage>
        <taxon>Bacteria</taxon>
        <taxon>Pseudomonadati</taxon>
        <taxon>Bacteroidota</taxon>
        <taxon>Flavobacteriia</taxon>
        <taxon>Flavobacteriales</taxon>
        <taxon>Flavobacteriaceae</taxon>
        <taxon>Winogradskyella</taxon>
    </lineage>
</organism>
<dbReference type="InterPro" id="IPR006121">
    <property type="entry name" value="HMA_dom"/>
</dbReference>
<reference evidence="3" key="2">
    <citation type="submission" date="2021-10" db="EMBL/GenBank/DDBJ databases">
        <title>Genome of Winogradskyella sp. E313.</title>
        <authorList>
            <person name="Zhou Y."/>
        </authorList>
    </citation>
    <scope>NUCLEOTIDE SEQUENCE</scope>
    <source>
        <strain evidence="3">E313</strain>
    </source>
</reference>
<accession>A0ABS8ELA4</accession>
<evidence type="ECO:0000313" key="3">
    <source>
        <dbReference type="EMBL" id="MCC1483994.1"/>
    </source>
</evidence>
<dbReference type="Pfam" id="PF00403">
    <property type="entry name" value="HMA"/>
    <property type="match status" value="1"/>
</dbReference>
<dbReference type="RefSeq" id="WP_227476443.1">
    <property type="nucleotide sequence ID" value="NZ_JAFMPT010000005.1"/>
</dbReference>
<feature type="domain" description="HMA" evidence="2">
    <location>
        <begin position="26"/>
        <end position="93"/>
    </location>
</feature>
<dbReference type="PROSITE" id="PS50846">
    <property type="entry name" value="HMA_2"/>
    <property type="match status" value="1"/>
</dbReference>
<dbReference type="InterPro" id="IPR036163">
    <property type="entry name" value="HMA_dom_sf"/>
</dbReference>
<feature type="chain" id="PRO_5047331314" evidence="1">
    <location>
        <begin position="22"/>
        <end position="112"/>
    </location>
</feature>
<dbReference type="Gene3D" id="3.30.70.100">
    <property type="match status" value="1"/>
</dbReference>
<name>A0ABS8ELA4_9FLAO</name>
<gene>
    <name evidence="3" type="ORF">J1C55_05270</name>
</gene>
<keyword evidence="1" id="KW-0732">Signal</keyword>